<reference evidence="6" key="1">
    <citation type="journal article" date="2021" name="Proc. Natl. Acad. Sci. U.S.A.">
        <title>A Catalog of Tens of Thousands of Viruses from Human Metagenomes Reveals Hidden Associations with Chronic Diseases.</title>
        <authorList>
            <person name="Tisza M.J."/>
            <person name="Buck C.B."/>
        </authorList>
    </citation>
    <scope>NUCLEOTIDE SEQUENCE</scope>
    <source>
        <strain evidence="6">CttJO12</strain>
    </source>
</reference>
<evidence type="ECO:0000256" key="5">
    <source>
        <dbReference type="SAM" id="Phobius"/>
    </source>
</evidence>
<evidence type="ECO:0000256" key="1">
    <source>
        <dbReference type="ARBA" id="ARBA00004301"/>
    </source>
</evidence>
<feature type="transmembrane region" description="Helical" evidence="5">
    <location>
        <begin position="85"/>
        <end position="102"/>
    </location>
</feature>
<proteinExistence type="predicted"/>
<dbReference type="InterPro" id="IPR006480">
    <property type="entry name" value="Phage_holin_4_1"/>
</dbReference>
<accession>A0A8S5R1C9</accession>
<dbReference type="Pfam" id="PF05105">
    <property type="entry name" value="Phage_holin_4_1"/>
    <property type="match status" value="1"/>
</dbReference>
<keyword evidence="4 5" id="KW-0472">Membrane</keyword>
<comment type="subcellular location">
    <subcellularLocation>
        <location evidence="1">Host membrane</location>
        <topology evidence="1">Multi-pass membrane protein</topology>
    </subcellularLocation>
</comment>
<name>A0A8S5R1C9_9CAUD</name>
<evidence type="ECO:0000256" key="2">
    <source>
        <dbReference type="ARBA" id="ARBA00022692"/>
    </source>
</evidence>
<feature type="transmembrane region" description="Helical" evidence="5">
    <location>
        <begin position="26"/>
        <end position="48"/>
    </location>
</feature>
<keyword evidence="3 5" id="KW-1133">Transmembrane helix</keyword>
<dbReference type="GO" id="GO:0033644">
    <property type="term" value="C:host cell membrane"/>
    <property type="evidence" value="ECO:0007669"/>
    <property type="project" value="UniProtKB-SubCell"/>
</dbReference>
<dbReference type="NCBIfam" id="TIGR01593">
    <property type="entry name" value="holin_tox_secr"/>
    <property type="match status" value="1"/>
</dbReference>
<keyword evidence="2 5" id="KW-0812">Transmembrane</keyword>
<sequence>MVDFSISDVEFHVLSMHLQNLMRSPYIQILFWLICFDVISGYIKAFKLKRFDSKTSTNGLLRHALVCAVVIVTAVYARALGHREIGITTCLFFIFSYAVSLAENWESIGLPFPETIKPYLKTMRQQQENKFKKITNKKEDE</sequence>
<feature type="transmembrane region" description="Helical" evidence="5">
    <location>
        <begin position="60"/>
        <end position="79"/>
    </location>
</feature>
<protein>
    <submittedName>
        <fullName evidence="6">Holin</fullName>
    </submittedName>
</protein>
<evidence type="ECO:0000256" key="4">
    <source>
        <dbReference type="ARBA" id="ARBA00023136"/>
    </source>
</evidence>
<evidence type="ECO:0000256" key="3">
    <source>
        <dbReference type="ARBA" id="ARBA00022989"/>
    </source>
</evidence>
<evidence type="ECO:0000313" key="6">
    <source>
        <dbReference type="EMBL" id="DAE24889.1"/>
    </source>
</evidence>
<organism evidence="6">
    <name type="scientific">Siphoviridae sp. cttJO12</name>
    <dbReference type="NCBI Taxonomy" id="2826492"/>
    <lineage>
        <taxon>Viruses</taxon>
        <taxon>Duplodnaviria</taxon>
        <taxon>Heunggongvirae</taxon>
        <taxon>Uroviricota</taxon>
        <taxon>Caudoviricetes</taxon>
    </lineage>
</organism>
<dbReference type="EMBL" id="BK015787">
    <property type="protein sequence ID" value="DAE24889.1"/>
    <property type="molecule type" value="Genomic_DNA"/>
</dbReference>